<dbReference type="SUPFAM" id="SSF53335">
    <property type="entry name" value="S-adenosyl-L-methionine-dependent methyltransferases"/>
    <property type="match status" value="1"/>
</dbReference>
<accession>A0A2B7Y9Y4</accession>
<dbReference type="EMBL" id="PDNA01000065">
    <property type="protein sequence ID" value="PGH17407.1"/>
    <property type="molecule type" value="Genomic_DNA"/>
</dbReference>
<dbReference type="OrthoDB" id="2013972at2759"/>
<dbReference type="CDD" id="cd02440">
    <property type="entry name" value="AdoMet_MTases"/>
    <property type="match status" value="1"/>
</dbReference>
<dbReference type="GO" id="GO:0008168">
    <property type="term" value="F:methyltransferase activity"/>
    <property type="evidence" value="ECO:0007669"/>
    <property type="project" value="TreeGrafter"/>
</dbReference>
<keyword evidence="3" id="KW-1185">Reference proteome</keyword>
<gene>
    <name evidence="2" type="ORF">AJ80_04863</name>
</gene>
<dbReference type="Pfam" id="PF13489">
    <property type="entry name" value="Methyltransf_23"/>
    <property type="match status" value="1"/>
</dbReference>
<comment type="caution">
    <text evidence="2">The sequence shown here is derived from an EMBL/GenBank/DDBJ whole genome shotgun (WGS) entry which is preliminary data.</text>
</comment>
<feature type="compositionally biased region" description="Basic and acidic residues" evidence="1">
    <location>
        <begin position="1"/>
        <end position="16"/>
    </location>
</feature>
<dbReference type="STRING" id="1447883.A0A2B7Y9Y4"/>
<reference evidence="2 3" key="1">
    <citation type="submission" date="2017-10" db="EMBL/GenBank/DDBJ databases">
        <title>Comparative genomics in systemic dimorphic fungi from Ajellomycetaceae.</title>
        <authorList>
            <person name="Munoz J.F."/>
            <person name="Mcewen J.G."/>
            <person name="Clay O.K."/>
            <person name="Cuomo C.A."/>
        </authorList>
    </citation>
    <scope>NUCLEOTIDE SEQUENCE [LARGE SCALE GENOMIC DNA]</scope>
    <source>
        <strain evidence="2 3">UAMH7299</strain>
    </source>
</reference>
<dbReference type="Gene3D" id="3.40.50.150">
    <property type="entry name" value="Vaccinia Virus protein VP39"/>
    <property type="match status" value="1"/>
</dbReference>
<evidence type="ECO:0000313" key="3">
    <source>
        <dbReference type="Proteomes" id="UP000224634"/>
    </source>
</evidence>
<name>A0A2B7Y9Y4_POLH7</name>
<sequence length="355" mass="40530">MTSKPSVKDSEGESHHQGGTPASVLDLSVPIDVDYGDEDSEYDAQSLLSSASTSLESCVEHYRYEHGRRYHGYRDGSYPIPNDELEQNRLDMMHHIWRLMNDGPLFRAPIPPNPQRILDMGTGTGIWAINAADEYPSAVVTGNDLSPIQPDWVPPNCRFYVEDLESVWDYEPHERFDLIHGRCLAGGIADWDALYGQVYESLKPGGWVEIQEVEGWVQSEDGTENRAPTVMEWQERINEASDKFGKRYNIAAEQKQRMIDAGFVDVKDDVFKVPIFPWPKNHRLKIIGKYYHEQLVDGIEAYSAELFSRVFSMTEVELQVWVAKVVDELTNSGAHLYVDFHFVYGRKPEEVEPLS</sequence>
<dbReference type="InterPro" id="IPR029063">
    <property type="entry name" value="SAM-dependent_MTases_sf"/>
</dbReference>
<dbReference type="Proteomes" id="UP000224634">
    <property type="component" value="Unassembled WGS sequence"/>
</dbReference>
<dbReference type="PANTHER" id="PTHR43591:SF10">
    <property type="entry name" value="ABC TRANSMEMBRANE TYPE-1 DOMAIN-CONTAINING PROTEIN-RELATED"/>
    <property type="match status" value="1"/>
</dbReference>
<feature type="region of interest" description="Disordered" evidence="1">
    <location>
        <begin position="1"/>
        <end position="27"/>
    </location>
</feature>
<proteinExistence type="predicted"/>
<evidence type="ECO:0000313" key="2">
    <source>
        <dbReference type="EMBL" id="PGH17407.1"/>
    </source>
</evidence>
<protein>
    <recommendedName>
        <fullName evidence="4">Methyltransferase</fullName>
    </recommendedName>
</protein>
<dbReference type="AlphaFoldDB" id="A0A2B7Y9Y4"/>
<evidence type="ECO:0000256" key="1">
    <source>
        <dbReference type="SAM" id="MobiDB-lite"/>
    </source>
</evidence>
<dbReference type="PANTHER" id="PTHR43591">
    <property type="entry name" value="METHYLTRANSFERASE"/>
    <property type="match status" value="1"/>
</dbReference>
<organism evidence="2 3">
    <name type="scientific">Polytolypa hystricis (strain UAMH7299)</name>
    <dbReference type="NCBI Taxonomy" id="1447883"/>
    <lineage>
        <taxon>Eukaryota</taxon>
        <taxon>Fungi</taxon>
        <taxon>Dikarya</taxon>
        <taxon>Ascomycota</taxon>
        <taxon>Pezizomycotina</taxon>
        <taxon>Eurotiomycetes</taxon>
        <taxon>Eurotiomycetidae</taxon>
        <taxon>Onygenales</taxon>
        <taxon>Onygenales incertae sedis</taxon>
        <taxon>Polytolypa</taxon>
    </lineage>
</organism>
<evidence type="ECO:0008006" key="4">
    <source>
        <dbReference type="Google" id="ProtNLM"/>
    </source>
</evidence>